<reference evidence="1" key="1">
    <citation type="submission" date="2023-12" db="EMBL/GenBank/DDBJ databases">
        <title>Genome assembly of Anisodus tanguticus.</title>
        <authorList>
            <person name="Wang Y.-J."/>
        </authorList>
    </citation>
    <scope>NUCLEOTIDE SEQUENCE</scope>
    <source>
        <strain evidence="1">KB-2021</strain>
        <tissue evidence="1">Leaf</tissue>
    </source>
</reference>
<evidence type="ECO:0000313" key="2">
    <source>
        <dbReference type="Proteomes" id="UP001291623"/>
    </source>
</evidence>
<gene>
    <name evidence="1" type="ORF">RND71_038225</name>
</gene>
<comment type="caution">
    <text evidence="1">The sequence shown here is derived from an EMBL/GenBank/DDBJ whole genome shotgun (WGS) entry which is preliminary data.</text>
</comment>
<proteinExistence type="predicted"/>
<protein>
    <submittedName>
        <fullName evidence="1">Uncharacterized protein</fullName>
    </submittedName>
</protein>
<keyword evidence="2" id="KW-1185">Reference proteome</keyword>
<accession>A0AAE1R0B2</accession>
<dbReference type="EMBL" id="JAVYJV010000021">
    <property type="protein sequence ID" value="KAK4342409.1"/>
    <property type="molecule type" value="Genomic_DNA"/>
</dbReference>
<organism evidence="1 2">
    <name type="scientific">Anisodus tanguticus</name>
    <dbReference type="NCBI Taxonomy" id="243964"/>
    <lineage>
        <taxon>Eukaryota</taxon>
        <taxon>Viridiplantae</taxon>
        <taxon>Streptophyta</taxon>
        <taxon>Embryophyta</taxon>
        <taxon>Tracheophyta</taxon>
        <taxon>Spermatophyta</taxon>
        <taxon>Magnoliopsida</taxon>
        <taxon>eudicotyledons</taxon>
        <taxon>Gunneridae</taxon>
        <taxon>Pentapetalae</taxon>
        <taxon>asterids</taxon>
        <taxon>lamiids</taxon>
        <taxon>Solanales</taxon>
        <taxon>Solanaceae</taxon>
        <taxon>Solanoideae</taxon>
        <taxon>Hyoscyameae</taxon>
        <taxon>Anisodus</taxon>
    </lineage>
</organism>
<evidence type="ECO:0000313" key="1">
    <source>
        <dbReference type="EMBL" id="KAK4342409.1"/>
    </source>
</evidence>
<name>A0AAE1R0B2_9SOLA</name>
<sequence>MDPLNFITIRGMNVDIRAKKINNFYFRKEGEGENDFSLKYTDCDHRMKNSDDQRVWAATILGAVYQPIPADASVPISTSVLEVPTPTIETTPAIYVATSSAPSMGLGILSHGMRLIRLTEAKVKKLIKEFPAYVKEAIETALAPHKENLEAVREEQKSIRAQFQAIKLQLGRIEGGGDEGLPIIRAELQRITT</sequence>
<dbReference type="Proteomes" id="UP001291623">
    <property type="component" value="Unassembled WGS sequence"/>
</dbReference>
<dbReference type="AlphaFoldDB" id="A0AAE1R0B2"/>